<organism evidence="3 4">
    <name type="scientific">Daphnia galeata</name>
    <dbReference type="NCBI Taxonomy" id="27404"/>
    <lineage>
        <taxon>Eukaryota</taxon>
        <taxon>Metazoa</taxon>
        <taxon>Ecdysozoa</taxon>
        <taxon>Arthropoda</taxon>
        <taxon>Crustacea</taxon>
        <taxon>Branchiopoda</taxon>
        <taxon>Diplostraca</taxon>
        <taxon>Cladocera</taxon>
        <taxon>Anomopoda</taxon>
        <taxon>Daphniidae</taxon>
        <taxon>Daphnia</taxon>
    </lineage>
</organism>
<keyword evidence="4" id="KW-1185">Reference proteome</keyword>
<dbReference type="EMBL" id="CAKKLH010000186">
    <property type="protein sequence ID" value="CAH0105436.1"/>
    <property type="molecule type" value="Genomic_DNA"/>
</dbReference>
<feature type="domain" description="Dynein heavy chain hydrolytic ATP-binding dynein motor region" evidence="2">
    <location>
        <begin position="386"/>
        <end position="468"/>
    </location>
</feature>
<protein>
    <submittedName>
        <fullName evidence="3">Uncharacterized protein</fullName>
    </submittedName>
</protein>
<gene>
    <name evidence="3" type="ORF">DGAL_LOCUS8459</name>
</gene>
<dbReference type="Gene3D" id="3.40.50.300">
    <property type="entry name" value="P-loop containing nucleotide triphosphate hydrolases"/>
    <property type="match status" value="1"/>
</dbReference>
<dbReference type="InterPro" id="IPR026983">
    <property type="entry name" value="DHC"/>
</dbReference>
<feature type="domain" description="Dynein heavy chain linker" evidence="1">
    <location>
        <begin position="131"/>
        <end position="236"/>
    </location>
</feature>
<dbReference type="Proteomes" id="UP000789390">
    <property type="component" value="Unassembled WGS sequence"/>
</dbReference>
<dbReference type="PANTHER" id="PTHR46532">
    <property type="entry name" value="MALE FERTILITY FACTOR KL5"/>
    <property type="match status" value="1"/>
</dbReference>
<proteinExistence type="predicted"/>
<dbReference type="SUPFAM" id="SSF52540">
    <property type="entry name" value="P-loop containing nucleoside triphosphate hydrolases"/>
    <property type="match status" value="1"/>
</dbReference>
<dbReference type="Gene3D" id="1.20.140.100">
    <property type="entry name" value="Dynein heavy chain, N-terminal domain 2"/>
    <property type="match status" value="1"/>
</dbReference>
<dbReference type="InterPro" id="IPR035699">
    <property type="entry name" value="AAA_6"/>
</dbReference>
<reference evidence="3" key="1">
    <citation type="submission" date="2021-11" db="EMBL/GenBank/DDBJ databases">
        <authorList>
            <person name="Schell T."/>
        </authorList>
    </citation>
    <scope>NUCLEOTIDE SEQUENCE</scope>
    <source>
        <strain evidence="3">M5</strain>
    </source>
</reference>
<evidence type="ECO:0000313" key="3">
    <source>
        <dbReference type="EMBL" id="CAH0105436.1"/>
    </source>
</evidence>
<dbReference type="GO" id="GO:0051959">
    <property type="term" value="F:dynein light intermediate chain binding"/>
    <property type="evidence" value="ECO:0007669"/>
    <property type="project" value="InterPro"/>
</dbReference>
<dbReference type="GO" id="GO:0007018">
    <property type="term" value="P:microtubule-based movement"/>
    <property type="evidence" value="ECO:0007669"/>
    <property type="project" value="InterPro"/>
</dbReference>
<evidence type="ECO:0000313" key="4">
    <source>
        <dbReference type="Proteomes" id="UP000789390"/>
    </source>
</evidence>
<dbReference type="InterPro" id="IPR013602">
    <property type="entry name" value="Dynein_heavy_linker"/>
</dbReference>
<comment type="caution">
    <text evidence="3">The sequence shown here is derived from an EMBL/GenBank/DDBJ whole genome shotgun (WGS) entry which is preliminary data.</text>
</comment>
<dbReference type="Pfam" id="PF08393">
    <property type="entry name" value="DHC_N2"/>
    <property type="match status" value="2"/>
</dbReference>
<dbReference type="OrthoDB" id="6345504at2759"/>
<name>A0A8J2RLK8_9CRUS</name>
<dbReference type="Gene3D" id="1.20.58.1120">
    <property type="match status" value="1"/>
</dbReference>
<dbReference type="Pfam" id="PF12774">
    <property type="entry name" value="AAA_6"/>
    <property type="match status" value="1"/>
</dbReference>
<dbReference type="FunFam" id="3.20.180.20:FF:000002">
    <property type="entry name" value="Cytoplasmic dynein heavy chain 1"/>
    <property type="match status" value="1"/>
</dbReference>
<accession>A0A8J2RLK8</accession>
<evidence type="ECO:0000259" key="2">
    <source>
        <dbReference type="Pfam" id="PF12774"/>
    </source>
</evidence>
<dbReference type="GO" id="GO:0005524">
    <property type="term" value="F:ATP binding"/>
    <property type="evidence" value="ECO:0007669"/>
    <property type="project" value="InterPro"/>
</dbReference>
<dbReference type="GO" id="GO:0045505">
    <property type="term" value="F:dynein intermediate chain binding"/>
    <property type="evidence" value="ECO:0007669"/>
    <property type="project" value="InterPro"/>
</dbReference>
<dbReference type="PANTHER" id="PTHR46532:SF13">
    <property type="entry name" value="CYTOPLASMIC DYNEIN 1 HEAVY CHAIN 1"/>
    <property type="match status" value="1"/>
</dbReference>
<sequence>MNSLAAMKLSPYYKVLEEEALIWEENLNEIHDLFDLWKDVQGRWEIFSENTDIKALLPVQTSLYKSISSDFLKLMKKVKKSPMVLDVLNINGAQSTLQDLADRLGILGEYLERNNIVGSVEDLVEGEGEVALGEYLERERAAFPRFYFVGDDDLLEIIENSKNIPQLQKHFKKMFAGVSSILLNEENNIVLGIASGEGEKVEFITPVSTIEYPKTSDWLTQVEKEMRVTLAQHLADSVQDIRQFKEGVIDQPAFMSWCDKYEAQIVVLAAQIMWSEDVEAALQAVSTAGDNSLDPVRRVLSQGESILVALIYSVLQKQPHLRRRKLELLINEFLHQIIQTCKIIRSRITHPKASEWLCQMRFYFDPKQTDTLKQLSIKMEHAKFHYGFEYLGVQDRLVQTQLTDRCYLAMTQALESRLGGCLFGPAGTGKTESVKALGHQLGRFVFFFNCNDTFDFQAMGRIFVGLCQV</sequence>
<dbReference type="InterPro" id="IPR027417">
    <property type="entry name" value="P-loop_NTPase"/>
</dbReference>
<dbReference type="GO" id="GO:0005858">
    <property type="term" value="C:axonemal dynein complex"/>
    <property type="evidence" value="ECO:0007669"/>
    <property type="project" value="TreeGrafter"/>
</dbReference>
<dbReference type="FunFam" id="1.20.58.1120:FF:000003">
    <property type="entry name" value="Cytoplasmic dynein heavy chain 1"/>
    <property type="match status" value="1"/>
</dbReference>
<evidence type="ECO:0000259" key="1">
    <source>
        <dbReference type="Pfam" id="PF08393"/>
    </source>
</evidence>
<dbReference type="InterPro" id="IPR042228">
    <property type="entry name" value="Dynein_linker_3"/>
</dbReference>
<feature type="domain" description="Dynein heavy chain linker" evidence="1">
    <location>
        <begin position="1"/>
        <end position="106"/>
    </location>
</feature>
<dbReference type="InterPro" id="IPR042222">
    <property type="entry name" value="Dynein_2_N"/>
</dbReference>
<dbReference type="AlphaFoldDB" id="A0A8J2RLK8"/>
<dbReference type="Gene3D" id="3.20.180.20">
    <property type="entry name" value="Dynein heavy chain, N-terminal domain 2"/>
    <property type="match status" value="1"/>
</dbReference>